<organism evidence="5 6">
    <name type="scientific">Rhodobacter xanthinilyticus</name>
    <dbReference type="NCBI Taxonomy" id="1850250"/>
    <lineage>
        <taxon>Bacteria</taxon>
        <taxon>Pseudomonadati</taxon>
        <taxon>Pseudomonadota</taxon>
        <taxon>Alphaproteobacteria</taxon>
        <taxon>Rhodobacterales</taxon>
        <taxon>Rhodobacter group</taxon>
        <taxon>Rhodobacter</taxon>
    </lineage>
</organism>
<dbReference type="EMBL" id="CP017781">
    <property type="protein sequence ID" value="AOZ68122.1"/>
    <property type="molecule type" value="Genomic_DNA"/>
</dbReference>
<dbReference type="InterPro" id="IPR001173">
    <property type="entry name" value="Glyco_trans_2-like"/>
</dbReference>
<dbReference type="InterPro" id="IPR029044">
    <property type="entry name" value="Nucleotide-diphossugar_trans"/>
</dbReference>
<dbReference type="PANTHER" id="PTHR43685:SF5">
    <property type="entry name" value="GLYCOSYLTRANSFERASE EPSE-RELATED"/>
    <property type="match status" value="1"/>
</dbReference>
<keyword evidence="6" id="KW-1185">Reference proteome</keyword>
<evidence type="ECO:0000256" key="1">
    <source>
        <dbReference type="ARBA" id="ARBA00006739"/>
    </source>
</evidence>
<evidence type="ECO:0000256" key="2">
    <source>
        <dbReference type="ARBA" id="ARBA00022676"/>
    </source>
</evidence>
<dbReference type="Pfam" id="PF00535">
    <property type="entry name" value="Glycos_transf_2"/>
    <property type="match status" value="1"/>
</dbReference>
<dbReference type="InterPro" id="IPR050834">
    <property type="entry name" value="Glycosyltransf_2"/>
</dbReference>
<reference evidence="5 6" key="1">
    <citation type="submission" date="2016-10" db="EMBL/GenBank/DDBJ databases">
        <title>Rhodobacter sp. LPB0142, isolated from sea water.</title>
        <authorList>
            <person name="Kim E."/>
            <person name="Yi H."/>
        </authorList>
    </citation>
    <scope>NUCLEOTIDE SEQUENCE [LARGE SCALE GENOMIC DNA]</scope>
    <source>
        <strain evidence="5 6">LPB0142</strain>
    </source>
</reference>
<name>A0A1D9M8D7_9RHOB</name>
<dbReference type="STRING" id="1850250.LPB142_01355"/>
<dbReference type="KEGG" id="rhp:LPB142_01355"/>
<keyword evidence="3 5" id="KW-0808">Transferase</keyword>
<dbReference type="GO" id="GO:0016757">
    <property type="term" value="F:glycosyltransferase activity"/>
    <property type="evidence" value="ECO:0007669"/>
    <property type="project" value="UniProtKB-KW"/>
</dbReference>
<dbReference type="Gene3D" id="3.90.550.10">
    <property type="entry name" value="Spore Coat Polysaccharide Biosynthesis Protein SpsA, Chain A"/>
    <property type="match status" value="1"/>
</dbReference>
<dbReference type="SUPFAM" id="SSF53448">
    <property type="entry name" value="Nucleotide-diphospho-sugar transferases"/>
    <property type="match status" value="1"/>
</dbReference>
<protein>
    <submittedName>
        <fullName evidence="5">Glycosyl transferase family 2</fullName>
    </submittedName>
</protein>
<gene>
    <name evidence="5" type="ORF">LPB142_01355</name>
</gene>
<evidence type="ECO:0000313" key="5">
    <source>
        <dbReference type="EMBL" id="AOZ68122.1"/>
    </source>
</evidence>
<feature type="domain" description="Glycosyltransferase 2-like" evidence="4">
    <location>
        <begin position="9"/>
        <end position="143"/>
    </location>
</feature>
<accession>A0A1D9M8D7</accession>
<dbReference type="RefSeq" id="WP_071165276.1">
    <property type="nucleotide sequence ID" value="NZ_CP017781.1"/>
</dbReference>
<comment type="similarity">
    <text evidence="1">Belongs to the glycosyltransferase 2 family.</text>
</comment>
<evidence type="ECO:0000259" key="4">
    <source>
        <dbReference type="Pfam" id="PF00535"/>
    </source>
</evidence>
<dbReference type="AlphaFoldDB" id="A0A1D9M8D7"/>
<evidence type="ECO:0000256" key="3">
    <source>
        <dbReference type="ARBA" id="ARBA00022679"/>
    </source>
</evidence>
<dbReference type="PANTHER" id="PTHR43685">
    <property type="entry name" value="GLYCOSYLTRANSFERASE"/>
    <property type="match status" value="1"/>
</dbReference>
<keyword evidence="2" id="KW-0328">Glycosyltransferase</keyword>
<dbReference type="Proteomes" id="UP000176562">
    <property type="component" value="Chromosome"/>
</dbReference>
<sequence length="312" mass="34397">MHTEPHVVILMATYNGAECLREQLDSFARQSHRNWSLLVGDDGSRDATREILATFAAEGHRVQVIDGPGRGAAANFMALVRAARELAPEGAWLAFSDQDDVWLLDRLARGVAALRRADPKNHIGLYCSRTLITDHELHNHRLSVPRPRPLGFRNALVQNVVAGNTILLDAAGARLICAAAVEAGEVVVHDWWVYQVVSGCGGRIVHDDTPTLLYRQHAANEIGANDSRRAQARRFAMLLRGTLREWNTINIAALTGSRHRFTPENQALFDAFVALRTRKALGRVAGLAPLGLYRQTRVSTIALWVSALFGLL</sequence>
<proteinExistence type="inferred from homology"/>
<evidence type="ECO:0000313" key="6">
    <source>
        <dbReference type="Proteomes" id="UP000176562"/>
    </source>
</evidence>